<dbReference type="SUPFAM" id="SSF53335">
    <property type="entry name" value="S-adenosyl-L-methionine-dependent methyltransferases"/>
    <property type="match status" value="1"/>
</dbReference>
<dbReference type="Proteomes" id="UP000315133">
    <property type="component" value="Unassembled WGS sequence"/>
</dbReference>
<dbReference type="CDD" id="cd02440">
    <property type="entry name" value="AdoMet_MTases"/>
    <property type="match status" value="1"/>
</dbReference>
<dbReference type="Pfam" id="PF13649">
    <property type="entry name" value="Methyltransf_25"/>
    <property type="match status" value="1"/>
</dbReference>
<dbReference type="RefSeq" id="WP_141820873.1">
    <property type="nucleotide sequence ID" value="NZ_BAAAIL010000005.1"/>
</dbReference>
<dbReference type="InterPro" id="IPR050508">
    <property type="entry name" value="Methyltransf_Superfamily"/>
</dbReference>
<dbReference type="GO" id="GO:0008168">
    <property type="term" value="F:methyltransferase activity"/>
    <property type="evidence" value="ECO:0007669"/>
    <property type="project" value="UniProtKB-KW"/>
</dbReference>
<dbReference type="AlphaFoldDB" id="A0A543K898"/>
<dbReference type="EMBL" id="VFPU01000002">
    <property type="protein sequence ID" value="TQM91301.1"/>
    <property type="molecule type" value="Genomic_DNA"/>
</dbReference>
<name>A0A543K898_9MICO</name>
<gene>
    <name evidence="2" type="ORF">FB476_3040</name>
</gene>
<dbReference type="InterPro" id="IPR029063">
    <property type="entry name" value="SAM-dependent_MTases_sf"/>
</dbReference>
<organism evidence="2 3">
    <name type="scientific">Ornithinimicrobium humiphilum</name>
    <dbReference type="NCBI Taxonomy" id="125288"/>
    <lineage>
        <taxon>Bacteria</taxon>
        <taxon>Bacillati</taxon>
        <taxon>Actinomycetota</taxon>
        <taxon>Actinomycetes</taxon>
        <taxon>Micrococcales</taxon>
        <taxon>Ornithinimicrobiaceae</taxon>
        <taxon>Ornithinimicrobium</taxon>
    </lineage>
</organism>
<keyword evidence="2" id="KW-0489">Methyltransferase</keyword>
<dbReference type="OrthoDB" id="9805171at2"/>
<sequence length="221" mass="23747">MHEDRNDERWAGHVRQAYDTIADDYARALPDTRAESPLELAMVEVFADRVRDAGTVLDGGCGTGRMARHLTGLGCQVVGVDLSPGMVEQARRLSPGVDLTVASLLDLPFGDATFAGVLLWYSTIHVPDDQLPGLLAEAVRVVRPGGSLLLGLQAGEGSVDLSAKYAEQGHDVTLTRWRRTADEIAAALGAVGAEEVARLVRAPAFEWEGEDQAFVLARRSD</sequence>
<keyword evidence="2" id="KW-0808">Transferase</keyword>
<dbReference type="PANTHER" id="PTHR42912">
    <property type="entry name" value="METHYLTRANSFERASE"/>
    <property type="match status" value="1"/>
</dbReference>
<dbReference type="InterPro" id="IPR041698">
    <property type="entry name" value="Methyltransf_25"/>
</dbReference>
<accession>A0A543K898</accession>
<dbReference type="GO" id="GO:0032259">
    <property type="term" value="P:methylation"/>
    <property type="evidence" value="ECO:0007669"/>
    <property type="project" value="UniProtKB-KW"/>
</dbReference>
<proteinExistence type="predicted"/>
<evidence type="ECO:0000259" key="1">
    <source>
        <dbReference type="Pfam" id="PF13649"/>
    </source>
</evidence>
<feature type="domain" description="Methyltransferase" evidence="1">
    <location>
        <begin position="56"/>
        <end position="146"/>
    </location>
</feature>
<keyword evidence="3" id="KW-1185">Reference proteome</keyword>
<evidence type="ECO:0000313" key="2">
    <source>
        <dbReference type="EMBL" id="TQM91301.1"/>
    </source>
</evidence>
<reference evidence="2 3" key="1">
    <citation type="submission" date="2019-06" db="EMBL/GenBank/DDBJ databases">
        <title>Sequencing the genomes of 1000 actinobacteria strains.</title>
        <authorList>
            <person name="Klenk H.-P."/>
        </authorList>
    </citation>
    <scope>NUCLEOTIDE SEQUENCE [LARGE SCALE GENOMIC DNA]</scope>
    <source>
        <strain evidence="2 3">DSM 12362</strain>
    </source>
</reference>
<evidence type="ECO:0000313" key="3">
    <source>
        <dbReference type="Proteomes" id="UP000315133"/>
    </source>
</evidence>
<dbReference type="Gene3D" id="3.40.50.150">
    <property type="entry name" value="Vaccinia Virus protein VP39"/>
    <property type="match status" value="1"/>
</dbReference>
<comment type="caution">
    <text evidence="2">The sequence shown here is derived from an EMBL/GenBank/DDBJ whole genome shotgun (WGS) entry which is preliminary data.</text>
</comment>
<protein>
    <submittedName>
        <fullName evidence="2">Methyltransferase family protein</fullName>
    </submittedName>
</protein>